<evidence type="ECO:0000259" key="1">
    <source>
        <dbReference type="Pfam" id="PF13264"/>
    </source>
</evidence>
<protein>
    <submittedName>
        <fullName evidence="2">DUF4055 domain-containing protein</fullName>
    </submittedName>
</protein>
<dbReference type="AlphaFoldDB" id="A0A6I2KUT9"/>
<comment type="caution">
    <text evidence="2">The sequence shown here is derived from an EMBL/GenBank/DDBJ whole genome shotgun (WGS) entry which is preliminary data.</text>
</comment>
<dbReference type="Proteomes" id="UP000433309">
    <property type="component" value="Unassembled WGS sequence"/>
</dbReference>
<name>A0A6I2KUT9_9BURK</name>
<dbReference type="EMBL" id="WKJK01000001">
    <property type="protein sequence ID" value="MRW88857.1"/>
    <property type="molecule type" value="Genomic_DNA"/>
</dbReference>
<reference evidence="2 3" key="1">
    <citation type="submission" date="2019-11" db="EMBL/GenBank/DDBJ databases">
        <title>Novel species isolated from a subtropical stream in China.</title>
        <authorList>
            <person name="Lu H."/>
        </authorList>
    </citation>
    <scope>NUCLEOTIDE SEQUENCE [LARGE SCALE GENOMIC DNA]</scope>
    <source>
        <strain evidence="2 3">FT80W</strain>
    </source>
</reference>
<feature type="domain" description="DUF4055" evidence="1">
    <location>
        <begin position="256"/>
        <end position="389"/>
    </location>
</feature>
<dbReference type="RefSeq" id="WP_154372765.1">
    <property type="nucleotide sequence ID" value="NZ_WKJK01000001.1"/>
</dbReference>
<accession>A0A6I2KUT9</accession>
<keyword evidence="3" id="KW-1185">Reference proteome</keyword>
<dbReference type="InterPro" id="IPR025129">
    <property type="entry name" value="DUF4055"/>
</dbReference>
<evidence type="ECO:0000313" key="2">
    <source>
        <dbReference type="EMBL" id="MRW88857.1"/>
    </source>
</evidence>
<proteinExistence type="predicted"/>
<gene>
    <name evidence="2" type="ORF">GJ699_02545</name>
</gene>
<sequence>MSKVNDKSAAVEAMEEDWAKMDALIGGTKAMRAAGEKYLPRFPAESKDAYDFRVKTSTLYNATGRTVENMAAKPFAEATTVRDIDGDSEKWLENIDLCGNNVTVFAHKLFLAGLGYGLAHVLVDMPSTVDDDGKQLYPTKAAEQSAGVRPYLVLISPKQILGWRSARGPDGQEALSMLRFMESVDEDDGEFGTKTIPQIRVLTPSTWATYRKAEKPAAGQATEDWVPHKQGPVSLGKVPLVTFYTKRTGFMTATPPLIDMADLNIKHWQSSSDQDSILHTARVPLLAISGLQDDDNIEIGPKAFLRLPVGGEAKYVEHTGAAIEAGRMSLQDLENQMRAMGAELLAETQVATTATQNNIEDSEAKSQLKLMVEGEEDALDNAITLMHEWVGREFSGKTDIFKDFSSDAVLVTAGPFVAALIDLVETGMLSKEDAFNEMRRYGIVNPDLVWKDVKARIAADPPAPPKAPDVVVP</sequence>
<organism evidence="2 3">
    <name type="scientific">Duganella guangzhouensis</name>
    <dbReference type="NCBI Taxonomy" id="2666084"/>
    <lineage>
        <taxon>Bacteria</taxon>
        <taxon>Pseudomonadati</taxon>
        <taxon>Pseudomonadota</taxon>
        <taxon>Betaproteobacteria</taxon>
        <taxon>Burkholderiales</taxon>
        <taxon>Oxalobacteraceae</taxon>
        <taxon>Telluria group</taxon>
        <taxon>Duganella</taxon>
    </lineage>
</organism>
<evidence type="ECO:0000313" key="3">
    <source>
        <dbReference type="Proteomes" id="UP000433309"/>
    </source>
</evidence>
<dbReference type="Pfam" id="PF13264">
    <property type="entry name" value="DUF4055"/>
    <property type="match status" value="1"/>
</dbReference>